<comment type="caution">
    <text evidence="1">The sequence shown here is derived from an EMBL/GenBank/DDBJ whole genome shotgun (WGS) entry which is preliminary data.</text>
</comment>
<dbReference type="Proteomes" id="UP001350005">
    <property type="component" value="Unassembled WGS sequence"/>
</dbReference>
<proteinExistence type="predicted"/>
<dbReference type="RefSeq" id="WP_312306556.1">
    <property type="nucleotide sequence ID" value="NZ_JAZGJU010000082.1"/>
</dbReference>
<evidence type="ECO:0000313" key="2">
    <source>
        <dbReference type="Proteomes" id="UP001350005"/>
    </source>
</evidence>
<accession>A0ABU7R606</accession>
<keyword evidence="2" id="KW-1185">Reference proteome</keyword>
<name>A0ABU7R606_9FLAO</name>
<dbReference type="EMBL" id="JAZGJU010000082">
    <property type="protein sequence ID" value="MEE6130251.1"/>
    <property type="molecule type" value="Genomic_DNA"/>
</dbReference>
<reference evidence="1 2" key="1">
    <citation type="submission" date="2024-01" db="EMBL/GenBank/DDBJ databases">
        <title>Whole genome of Chryseobacterium arthrosphaerae NNCa 2741.</title>
        <authorList>
            <person name="Boriskina E.V."/>
            <person name="Gordinskaya N.A."/>
            <person name="Kropotov V.S."/>
            <person name="Alekseeva A.E."/>
            <person name="Makhova M.A."/>
            <person name="Kryazhev D.V."/>
            <person name="Shkurkina I.S."/>
        </authorList>
    </citation>
    <scope>NUCLEOTIDE SEQUENCE [LARGE SCALE GENOMIC DNA]</scope>
    <source>
        <strain evidence="1 2">NNCa 2741</strain>
    </source>
</reference>
<evidence type="ECO:0008006" key="3">
    <source>
        <dbReference type="Google" id="ProtNLM"/>
    </source>
</evidence>
<gene>
    <name evidence="1" type="ORF">V2E39_22825</name>
</gene>
<protein>
    <recommendedName>
        <fullName evidence="3">Resolvase HTH domain-containing protein</fullName>
    </recommendedName>
</protein>
<sequence length="63" mass="7256">MTTHEKAIRLINDLGISAKKIGEIIGKSQSVVYDKMKEYKSNKFLDEDFEAILKHCKKSIKEL</sequence>
<organism evidence="1 2">
    <name type="scientific">Chryseobacterium arthrosphaerae</name>
    <dbReference type="NCBI Taxonomy" id="651561"/>
    <lineage>
        <taxon>Bacteria</taxon>
        <taxon>Pseudomonadati</taxon>
        <taxon>Bacteroidota</taxon>
        <taxon>Flavobacteriia</taxon>
        <taxon>Flavobacteriales</taxon>
        <taxon>Weeksellaceae</taxon>
        <taxon>Chryseobacterium group</taxon>
        <taxon>Chryseobacterium</taxon>
    </lineage>
</organism>
<evidence type="ECO:0000313" key="1">
    <source>
        <dbReference type="EMBL" id="MEE6130251.1"/>
    </source>
</evidence>